<feature type="domain" description="Urease accessory protein UreH-like transmembrane" evidence="2">
    <location>
        <begin position="10"/>
        <end position="221"/>
    </location>
</feature>
<comment type="caution">
    <text evidence="3">The sequence shown here is derived from an EMBL/GenBank/DDBJ whole genome shotgun (WGS) entry which is preliminary data.</text>
</comment>
<evidence type="ECO:0000313" key="3">
    <source>
        <dbReference type="EMBL" id="PWV62474.1"/>
    </source>
</evidence>
<accession>A0A317MWX3</accession>
<proteinExistence type="predicted"/>
<keyword evidence="1" id="KW-1133">Transmembrane helix</keyword>
<dbReference type="RefSeq" id="WP_110018291.1">
    <property type="nucleotide sequence ID" value="NZ_QGTJ01000004.1"/>
</dbReference>
<feature type="transmembrane region" description="Helical" evidence="1">
    <location>
        <begin position="173"/>
        <end position="195"/>
    </location>
</feature>
<evidence type="ECO:0000313" key="4">
    <source>
        <dbReference type="Proteomes" id="UP000246569"/>
    </source>
</evidence>
<feature type="transmembrane region" description="Helical" evidence="1">
    <location>
        <begin position="207"/>
        <end position="225"/>
    </location>
</feature>
<dbReference type="PANTHER" id="PTHR42208">
    <property type="entry name" value="HEAVY METAL TRANSPORTER-RELATED"/>
    <property type="match status" value="1"/>
</dbReference>
<dbReference type="Proteomes" id="UP000246569">
    <property type="component" value="Unassembled WGS sequence"/>
</dbReference>
<dbReference type="InterPro" id="IPR039447">
    <property type="entry name" value="UreH-like_TM_dom"/>
</dbReference>
<gene>
    <name evidence="3" type="ORF">C7443_104270</name>
</gene>
<sequence length="234" mass="23716">MPEPVLSLTAAWFVGLASTLHCAGMCGGIVGALSLSLPAAVRADRLRFIGFVLAYNAGRLASYVVAGALAGAVGAALGAGLALEPAQGALRLLAAIMLACIGLSIAGWLPPVAAIERFGQPLWRRLEPLGRRLLPVRSWPGALAFGAVWGWLPCGLVYYMLALAAAAGGALSGAATMLAFGVGTLPVMLLSGLLAGGLARLGGVPRLRRVAGLTLVVLGVLTAWLPPDLLHGIS</sequence>
<organism evidence="3 4">
    <name type="scientific">Plasticicumulans acidivorans</name>
    <dbReference type="NCBI Taxonomy" id="886464"/>
    <lineage>
        <taxon>Bacteria</taxon>
        <taxon>Pseudomonadati</taxon>
        <taxon>Pseudomonadota</taxon>
        <taxon>Gammaproteobacteria</taxon>
        <taxon>Candidatus Competibacteraceae</taxon>
        <taxon>Plasticicumulans</taxon>
    </lineage>
</organism>
<evidence type="ECO:0000256" key="1">
    <source>
        <dbReference type="SAM" id="Phobius"/>
    </source>
</evidence>
<evidence type="ECO:0000259" key="2">
    <source>
        <dbReference type="Pfam" id="PF13386"/>
    </source>
</evidence>
<dbReference type="EMBL" id="QGTJ01000004">
    <property type="protein sequence ID" value="PWV62474.1"/>
    <property type="molecule type" value="Genomic_DNA"/>
</dbReference>
<reference evidence="3 4" key="1">
    <citation type="submission" date="2018-05" db="EMBL/GenBank/DDBJ databases">
        <title>Genomic Encyclopedia of Type Strains, Phase IV (KMG-IV): sequencing the most valuable type-strain genomes for metagenomic binning, comparative biology and taxonomic classification.</title>
        <authorList>
            <person name="Goeker M."/>
        </authorList>
    </citation>
    <scope>NUCLEOTIDE SEQUENCE [LARGE SCALE GENOMIC DNA]</scope>
    <source>
        <strain evidence="3 4">DSM 23606</strain>
    </source>
</reference>
<dbReference type="AlphaFoldDB" id="A0A317MWX3"/>
<dbReference type="PANTHER" id="PTHR42208:SF1">
    <property type="entry name" value="HEAVY METAL TRANSPORTER"/>
    <property type="match status" value="1"/>
</dbReference>
<protein>
    <recommendedName>
        <fullName evidence="2">Urease accessory protein UreH-like transmembrane domain-containing protein</fullName>
    </recommendedName>
</protein>
<name>A0A317MWX3_9GAMM</name>
<dbReference type="Pfam" id="PF13386">
    <property type="entry name" value="DsbD_2"/>
    <property type="match status" value="1"/>
</dbReference>
<keyword evidence="1" id="KW-0472">Membrane</keyword>
<feature type="transmembrane region" description="Helical" evidence="1">
    <location>
        <begin position="89"/>
        <end position="115"/>
    </location>
</feature>
<feature type="transmembrane region" description="Helical" evidence="1">
    <location>
        <begin position="60"/>
        <end position="83"/>
    </location>
</feature>
<feature type="transmembrane region" description="Helical" evidence="1">
    <location>
        <begin position="136"/>
        <end position="161"/>
    </location>
</feature>
<keyword evidence="1" id="KW-0812">Transmembrane</keyword>
<feature type="transmembrane region" description="Helical" evidence="1">
    <location>
        <begin position="12"/>
        <end position="39"/>
    </location>
</feature>
<keyword evidence="4" id="KW-1185">Reference proteome</keyword>
<dbReference type="OrthoDB" id="9798690at2"/>